<protein>
    <submittedName>
        <fullName evidence="1">Uncharacterized protein</fullName>
    </submittedName>
</protein>
<dbReference type="EMBL" id="BQNB010020693">
    <property type="protein sequence ID" value="GJT98617.1"/>
    <property type="molecule type" value="Genomic_DNA"/>
</dbReference>
<comment type="caution">
    <text evidence="1">The sequence shown here is derived from an EMBL/GenBank/DDBJ whole genome shotgun (WGS) entry which is preliminary data.</text>
</comment>
<organism evidence="1 2">
    <name type="scientific">Tanacetum coccineum</name>
    <dbReference type="NCBI Taxonomy" id="301880"/>
    <lineage>
        <taxon>Eukaryota</taxon>
        <taxon>Viridiplantae</taxon>
        <taxon>Streptophyta</taxon>
        <taxon>Embryophyta</taxon>
        <taxon>Tracheophyta</taxon>
        <taxon>Spermatophyta</taxon>
        <taxon>Magnoliopsida</taxon>
        <taxon>eudicotyledons</taxon>
        <taxon>Gunneridae</taxon>
        <taxon>Pentapetalae</taxon>
        <taxon>asterids</taxon>
        <taxon>campanulids</taxon>
        <taxon>Asterales</taxon>
        <taxon>Asteraceae</taxon>
        <taxon>Asteroideae</taxon>
        <taxon>Anthemideae</taxon>
        <taxon>Anthemidinae</taxon>
        <taxon>Tanacetum</taxon>
    </lineage>
</organism>
<evidence type="ECO:0000313" key="2">
    <source>
        <dbReference type="Proteomes" id="UP001151760"/>
    </source>
</evidence>
<proteinExistence type="predicted"/>
<gene>
    <name evidence="1" type="ORF">Tco_1094135</name>
</gene>
<name>A0ABQ5IH20_9ASTR</name>
<dbReference type="Proteomes" id="UP001151760">
    <property type="component" value="Unassembled WGS sequence"/>
</dbReference>
<keyword evidence="2" id="KW-1185">Reference proteome</keyword>
<reference evidence="1" key="1">
    <citation type="journal article" date="2022" name="Int. J. Mol. Sci.">
        <title>Draft Genome of Tanacetum Coccineum: Genomic Comparison of Closely Related Tanacetum-Family Plants.</title>
        <authorList>
            <person name="Yamashiro T."/>
            <person name="Shiraishi A."/>
            <person name="Nakayama K."/>
            <person name="Satake H."/>
        </authorList>
    </citation>
    <scope>NUCLEOTIDE SEQUENCE</scope>
</reference>
<evidence type="ECO:0000313" key="1">
    <source>
        <dbReference type="EMBL" id="GJT98617.1"/>
    </source>
</evidence>
<sequence>MILVDKQFGYRYLKEIVVRRADQKEYTFREADFSILHLNDIEHMFLLYVQHKLHNLTSDDIVDLMIALRMFTRRIVVKRRVEDVQLGVESYQQKLNITRPQTTFDGISCKEPFTIVYDPKGVVYLNKRNLKRLIRVDELYKFCDGTLKSVRDILHDMLNNFVLGYNHAMPERAWTDKDQTQTNEMVKMIDNLLLERRIMRSLKCYVGKRTNETNYRIHMRTV</sequence>
<reference evidence="1" key="2">
    <citation type="submission" date="2022-01" db="EMBL/GenBank/DDBJ databases">
        <authorList>
            <person name="Yamashiro T."/>
            <person name="Shiraishi A."/>
            <person name="Satake H."/>
            <person name="Nakayama K."/>
        </authorList>
    </citation>
    <scope>NUCLEOTIDE SEQUENCE</scope>
</reference>
<accession>A0ABQ5IH20</accession>